<evidence type="ECO:0000259" key="6">
    <source>
        <dbReference type="PROSITE" id="PS00624"/>
    </source>
</evidence>
<dbReference type="EC" id="1.1.99.1" evidence="7"/>
<evidence type="ECO:0000256" key="1">
    <source>
        <dbReference type="ARBA" id="ARBA00001974"/>
    </source>
</evidence>
<dbReference type="GO" id="GO:0008812">
    <property type="term" value="F:choline dehydrogenase activity"/>
    <property type="evidence" value="ECO:0007669"/>
    <property type="project" value="UniProtKB-EC"/>
</dbReference>
<gene>
    <name evidence="7" type="ORF">GGR39_002032</name>
</gene>
<evidence type="ECO:0000256" key="5">
    <source>
        <dbReference type="PIRSR" id="PIRSR000137-2"/>
    </source>
</evidence>
<dbReference type="InterPro" id="IPR000172">
    <property type="entry name" value="GMC_OxRdtase_N"/>
</dbReference>
<keyword evidence="3" id="KW-0285">Flavoprotein</keyword>
<evidence type="ECO:0000313" key="7">
    <source>
        <dbReference type="EMBL" id="MBB3940375.1"/>
    </source>
</evidence>
<evidence type="ECO:0000256" key="3">
    <source>
        <dbReference type="ARBA" id="ARBA00022630"/>
    </source>
</evidence>
<dbReference type="PROSITE" id="PS00624">
    <property type="entry name" value="GMC_OXRED_2"/>
    <property type="match status" value="1"/>
</dbReference>
<evidence type="ECO:0000313" key="8">
    <source>
        <dbReference type="Proteomes" id="UP000561459"/>
    </source>
</evidence>
<comment type="cofactor">
    <cofactor evidence="1 5">
        <name>FAD</name>
        <dbReference type="ChEBI" id="CHEBI:57692"/>
    </cofactor>
</comment>
<name>A0A7W6C4L9_9SPHN</name>
<dbReference type="Proteomes" id="UP000561459">
    <property type="component" value="Unassembled WGS sequence"/>
</dbReference>
<dbReference type="PANTHER" id="PTHR11552">
    <property type="entry name" value="GLUCOSE-METHANOL-CHOLINE GMC OXIDOREDUCTASE"/>
    <property type="match status" value="1"/>
</dbReference>
<feature type="domain" description="Glucose-methanol-choline oxidoreductase N-terminal" evidence="6">
    <location>
        <begin position="251"/>
        <end position="265"/>
    </location>
</feature>
<dbReference type="InterPro" id="IPR007867">
    <property type="entry name" value="GMC_OxRtase_C"/>
</dbReference>
<dbReference type="PANTHER" id="PTHR11552:SF147">
    <property type="entry name" value="CHOLINE DEHYDROGENASE, MITOCHONDRIAL"/>
    <property type="match status" value="1"/>
</dbReference>
<evidence type="ECO:0000256" key="4">
    <source>
        <dbReference type="ARBA" id="ARBA00022827"/>
    </source>
</evidence>
<dbReference type="Pfam" id="PF05199">
    <property type="entry name" value="GMC_oxred_C"/>
    <property type="match status" value="1"/>
</dbReference>
<accession>A0A7W6C4L9</accession>
<dbReference type="Gene3D" id="3.30.560.10">
    <property type="entry name" value="Glucose Oxidase, domain 3"/>
    <property type="match status" value="1"/>
</dbReference>
<dbReference type="GO" id="GO:0050660">
    <property type="term" value="F:flavin adenine dinucleotide binding"/>
    <property type="evidence" value="ECO:0007669"/>
    <property type="project" value="InterPro"/>
</dbReference>
<keyword evidence="4 5" id="KW-0274">FAD</keyword>
<evidence type="ECO:0000256" key="2">
    <source>
        <dbReference type="ARBA" id="ARBA00010790"/>
    </source>
</evidence>
<dbReference type="Gene3D" id="3.50.50.60">
    <property type="entry name" value="FAD/NAD(P)-binding domain"/>
    <property type="match status" value="1"/>
</dbReference>
<dbReference type="EMBL" id="JACIDY010000004">
    <property type="protein sequence ID" value="MBB3940375.1"/>
    <property type="molecule type" value="Genomic_DNA"/>
</dbReference>
<keyword evidence="8" id="KW-1185">Reference proteome</keyword>
<proteinExistence type="inferred from homology"/>
<dbReference type="SUPFAM" id="SSF54373">
    <property type="entry name" value="FAD-linked reductases, C-terminal domain"/>
    <property type="match status" value="1"/>
</dbReference>
<dbReference type="InterPro" id="IPR036188">
    <property type="entry name" value="FAD/NAD-bd_sf"/>
</dbReference>
<comment type="caution">
    <text evidence="7">The sequence shown here is derived from an EMBL/GenBank/DDBJ whole genome shotgun (WGS) entry which is preliminary data.</text>
</comment>
<comment type="similarity">
    <text evidence="2">Belongs to the GMC oxidoreductase family.</text>
</comment>
<feature type="binding site" evidence="5">
    <location>
        <position position="217"/>
    </location>
    <ligand>
        <name>FAD</name>
        <dbReference type="ChEBI" id="CHEBI:57692"/>
    </ligand>
</feature>
<dbReference type="Pfam" id="PF00732">
    <property type="entry name" value="GMC_oxred_N"/>
    <property type="match status" value="1"/>
</dbReference>
<organism evidence="7 8">
    <name type="scientific">Novosphingobium fluoreni</name>
    <dbReference type="NCBI Taxonomy" id="1391222"/>
    <lineage>
        <taxon>Bacteria</taxon>
        <taxon>Pseudomonadati</taxon>
        <taxon>Pseudomonadota</taxon>
        <taxon>Alphaproteobacteria</taxon>
        <taxon>Sphingomonadales</taxon>
        <taxon>Sphingomonadaceae</taxon>
        <taxon>Novosphingobium</taxon>
    </lineage>
</organism>
<protein>
    <submittedName>
        <fullName evidence="7">Choline dehydrogenase</fullName>
        <ecNumber evidence="7">1.1.99.1</ecNumber>
    </submittedName>
</protein>
<dbReference type="InterPro" id="IPR012132">
    <property type="entry name" value="GMC_OxRdtase"/>
</dbReference>
<reference evidence="7 8" key="1">
    <citation type="submission" date="2020-08" db="EMBL/GenBank/DDBJ databases">
        <title>Genomic Encyclopedia of Type Strains, Phase IV (KMG-IV): sequencing the most valuable type-strain genomes for metagenomic binning, comparative biology and taxonomic classification.</title>
        <authorList>
            <person name="Goeker M."/>
        </authorList>
    </citation>
    <scope>NUCLEOTIDE SEQUENCE [LARGE SCALE GENOMIC DNA]</scope>
    <source>
        <strain evidence="7 8">DSM 27568</strain>
    </source>
</reference>
<sequence>MVDYVIAGSGSAGAVLATRLTENPDVKVILVEAGKDRSRNLFVTMPAGSYAMMGNKIFDWSILAEPDPSIGGRRINWSGGKMLGGSSSINGMVYVRGNRDDYTRWVEAGADGWGWPEMLPYFLKAENYQGAPSQWHGSHGPLKVGHQNARHELVDAVIGAFVNNGVPHREEYCDGDQYGVYENLTTAPGGRRSSTAVTYLAEARKRPNLTIMTETTVDKVLISEGRATGLRVIRGGVASDIMARTTLVCAGALNSPAILMRSGIGPAQALSALGIPVVADLPVGQNLQDHCGLTYSKLVDVPTYNSPFGPWTIGKNLLRWLAKKDGPMSSAAVQVMAGLRSSPELPEADIAVSFIPLAIGFEKGKPQMHKQPGITIGGNCMRPDSRGEIRLASSDPHAAPIIDHRLLGDERDVRRLIAFGKFLDRLFRTEPLASHVVADNFPAETPRDDAEWEALIRATSGIGYHAAGTCRMGGADAVLDPQLRVRGIEGLRVVDASVMPSLVSGNTNAATIAIAERAAELLSQVRR</sequence>
<keyword evidence="7" id="KW-0560">Oxidoreductase</keyword>
<dbReference type="RefSeq" id="WP_221226070.1">
    <property type="nucleotide sequence ID" value="NZ_JACIDY010000004.1"/>
</dbReference>
<dbReference type="SUPFAM" id="SSF51905">
    <property type="entry name" value="FAD/NAD(P)-binding domain"/>
    <property type="match status" value="1"/>
</dbReference>
<dbReference type="AlphaFoldDB" id="A0A7W6C4L9"/>
<feature type="binding site" evidence="5">
    <location>
        <begin position="90"/>
        <end position="93"/>
    </location>
    <ligand>
        <name>FAD</name>
        <dbReference type="ChEBI" id="CHEBI:57692"/>
    </ligand>
</feature>
<dbReference type="PIRSF" id="PIRSF000137">
    <property type="entry name" value="Alcohol_oxidase"/>
    <property type="match status" value="1"/>
</dbReference>